<feature type="compositionally biased region" description="Low complexity" evidence="1">
    <location>
        <begin position="568"/>
        <end position="578"/>
    </location>
</feature>
<feature type="region of interest" description="Disordered" evidence="1">
    <location>
        <begin position="1"/>
        <end position="77"/>
    </location>
</feature>
<name>A0A8K1CEI6_PYTOL</name>
<evidence type="ECO:0000313" key="2">
    <source>
        <dbReference type="EMBL" id="TMW61735.1"/>
    </source>
</evidence>
<organism evidence="2 3">
    <name type="scientific">Pythium oligandrum</name>
    <name type="common">Mycoparasitic fungus</name>
    <dbReference type="NCBI Taxonomy" id="41045"/>
    <lineage>
        <taxon>Eukaryota</taxon>
        <taxon>Sar</taxon>
        <taxon>Stramenopiles</taxon>
        <taxon>Oomycota</taxon>
        <taxon>Peronosporomycetes</taxon>
        <taxon>Pythiales</taxon>
        <taxon>Pythiaceae</taxon>
        <taxon>Pythium</taxon>
    </lineage>
</organism>
<accession>A0A8K1CEI6</accession>
<keyword evidence="3" id="KW-1185">Reference proteome</keyword>
<dbReference type="Proteomes" id="UP000794436">
    <property type="component" value="Unassembled WGS sequence"/>
</dbReference>
<dbReference type="OrthoDB" id="66721at2759"/>
<feature type="region of interest" description="Disordered" evidence="1">
    <location>
        <begin position="127"/>
        <end position="177"/>
    </location>
</feature>
<dbReference type="AlphaFoldDB" id="A0A8K1CEI6"/>
<reference evidence="2" key="1">
    <citation type="submission" date="2019-03" db="EMBL/GenBank/DDBJ databases">
        <title>Long read genome sequence of the mycoparasitic Pythium oligandrum ATCC 38472 isolated from sugarbeet rhizosphere.</title>
        <authorList>
            <person name="Gaulin E."/>
        </authorList>
    </citation>
    <scope>NUCLEOTIDE SEQUENCE</scope>
    <source>
        <strain evidence="2">ATCC 38472_TT</strain>
    </source>
</reference>
<feature type="compositionally biased region" description="Low complexity" evidence="1">
    <location>
        <begin position="130"/>
        <end position="147"/>
    </location>
</feature>
<feature type="compositionally biased region" description="Pro residues" evidence="1">
    <location>
        <begin position="299"/>
        <end position="315"/>
    </location>
</feature>
<feature type="compositionally biased region" description="Low complexity" evidence="1">
    <location>
        <begin position="1"/>
        <end position="36"/>
    </location>
</feature>
<feature type="region of interest" description="Disordered" evidence="1">
    <location>
        <begin position="294"/>
        <end position="315"/>
    </location>
</feature>
<comment type="caution">
    <text evidence="2">The sequence shown here is derived from an EMBL/GenBank/DDBJ whole genome shotgun (WGS) entry which is preliminary data.</text>
</comment>
<feature type="region of interest" description="Disordered" evidence="1">
    <location>
        <begin position="235"/>
        <end position="264"/>
    </location>
</feature>
<feature type="region of interest" description="Disordered" evidence="1">
    <location>
        <begin position="557"/>
        <end position="604"/>
    </location>
</feature>
<sequence>MWTAPSPSTASPTAPSTMPDAPSTTASTTASATTSSVWTYDVEAFPPPSASEAAPSTNHTRPSASSTLWTHPQGNGVIGASYIHNRVSKSRLLWNRTAPEEEEREEEALPSYLSYLQPTFRGDRIAEIMGTGPLPSTTSGSASTPSPWEDGPSSNRRGSGRAVSPPPMIMTSTGSSLSATASPFRAMATPTHLASPSTASPPAGFAGVAVETKTKELALALQEFVRQQVDQQQRVQLQQQMNSPSGRRGSVSTPPLPPGEHDHAACQCEPLRLRVSDLEQKLMTLQQQVSSMLSSMPPHAHPMPLPPPLPPMPATPPSMVQPPLPPAPPQAPGVVNPSVVGGLPGGVAAPGTNPSGINDRVSTLEGRQSAFQSQLAQISKVLGVPVGKHGKNSQIKNLVQTLRDEIDVKLTTATKEIETQCLTTVQQELASVVETTVKDFVRTVELPTSSSSGSFSSSTTTASSSSTLSYDAVLGALAEEHEASLAKLSSYFEERLVQESKQRVGLENRLQTRLGEHEEWLQQLEGEFGSWHDTSSSVATQLRLLQSKVHELDETWKAEQLKTSKGATEPTSTSPSSTKRPNGSALSNSAGNGHHPSVNPSSEALTRTVHQVQTQLKQFLSEYKNETSELRENLALMDTWVKTTRQETRDLGKNVKGMKQLLEKLVRDTGSAEELLQQYVSTITHQVASVTRQYVSVRIRDNNRLIDATLRARVPAYVENESESFMLVRPEKKVDPKSAITSGTTEASVVLKDDDEDGIRRLLRQHAAGEAAMGMTPSSSTPLLPQES</sequence>
<protein>
    <submittedName>
        <fullName evidence="2">Uncharacterized protein</fullName>
    </submittedName>
</protein>
<feature type="compositionally biased region" description="Polar residues" evidence="1">
    <location>
        <begin position="579"/>
        <end position="591"/>
    </location>
</feature>
<proteinExistence type="predicted"/>
<feature type="compositionally biased region" description="Polar residues" evidence="1">
    <location>
        <begin position="776"/>
        <end position="788"/>
    </location>
</feature>
<dbReference type="EMBL" id="SPLM01000075">
    <property type="protein sequence ID" value="TMW61735.1"/>
    <property type="molecule type" value="Genomic_DNA"/>
</dbReference>
<feature type="compositionally biased region" description="Polar residues" evidence="1">
    <location>
        <begin position="57"/>
        <end position="73"/>
    </location>
</feature>
<gene>
    <name evidence="2" type="ORF">Poli38472_010798</name>
</gene>
<evidence type="ECO:0000313" key="3">
    <source>
        <dbReference type="Proteomes" id="UP000794436"/>
    </source>
</evidence>
<evidence type="ECO:0000256" key="1">
    <source>
        <dbReference type="SAM" id="MobiDB-lite"/>
    </source>
</evidence>
<feature type="region of interest" description="Disordered" evidence="1">
    <location>
        <begin position="766"/>
        <end position="788"/>
    </location>
</feature>
<feature type="compositionally biased region" description="Polar residues" evidence="1">
    <location>
        <begin position="241"/>
        <end position="253"/>
    </location>
</feature>